<reference evidence="2" key="1">
    <citation type="submission" date="2021-09" db="EMBL/GenBank/DDBJ databases">
        <title>The genome of Mauremys mutica provides insights into the evolution of semi-aquatic lifestyle.</title>
        <authorList>
            <person name="Gong S."/>
            <person name="Gao Y."/>
        </authorList>
    </citation>
    <scope>NUCLEOTIDE SEQUENCE</scope>
    <source>
        <strain evidence="2">MM-2020</strain>
        <tissue evidence="2">Muscle</tissue>
    </source>
</reference>
<dbReference type="Proteomes" id="UP000827986">
    <property type="component" value="Unassembled WGS sequence"/>
</dbReference>
<organism evidence="2 3">
    <name type="scientific">Mauremys mutica</name>
    <name type="common">yellowpond turtle</name>
    <dbReference type="NCBI Taxonomy" id="74926"/>
    <lineage>
        <taxon>Eukaryota</taxon>
        <taxon>Metazoa</taxon>
        <taxon>Chordata</taxon>
        <taxon>Craniata</taxon>
        <taxon>Vertebrata</taxon>
        <taxon>Euteleostomi</taxon>
        <taxon>Archelosauria</taxon>
        <taxon>Testudinata</taxon>
        <taxon>Testudines</taxon>
        <taxon>Cryptodira</taxon>
        <taxon>Durocryptodira</taxon>
        <taxon>Testudinoidea</taxon>
        <taxon>Geoemydidae</taxon>
        <taxon>Geoemydinae</taxon>
        <taxon>Mauremys</taxon>
    </lineage>
</organism>
<sequence>MHPGVPLEESMAPENPQTAPAVKRLSERAADGAGRGGGRAGLGRAGLPLSEEPEGARHFLRKALDGARRRKAGRAPEGAGARVRWRRSLVKVAPADAGAQLRWHQSPVNVTLAGAGA</sequence>
<dbReference type="EMBL" id="JAHDVG010000112">
    <property type="protein sequence ID" value="KAH1188013.1"/>
    <property type="molecule type" value="Genomic_DNA"/>
</dbReference>
<proteinExistence type="predicted"/>
<keyword evidence="3" id="KW-1185">Reference proteome</keyword>
<name>A0A9D3XXD3_9SAUR</name>
<feature type="compositionally biased region" description="Gly residues" evidence="1">
    <location>
        <begin position="33"/>
        <end position="44"/>
    </location>
</feature>
<accession>A0A9D3XXD3</accession>
<comment type="caution">
    <text evidence="2">The sequence shown here is derived from an EMBL/GenBank/DDBJ whole genome shotgun (WGS) entry which is preliminary data.</text>
</comment>
<dbReference type="AlphaFoldDB" id="A0A9D3XXD3"/>
<gene>
    <name evidence="2" type="ORF">KIL84_012401</name>
</gene>
<protein>
    <submittedName>
        <fullName evidence="2">Uncharacterized protein</fullName>
    </submittedName>
</protein>
<evidence type="ECO:0000313" key="2">
    <source>
        <dbReference type="EMBL" id="KAH1188013.1"/>
    </source>
</evidence>
<feature type="region of interest" description="Disordered" evidence="1">
    <location>
        <begin position="1"/>
        <end position="54"/>
    </location>
</feature>
<evidence type="ECO:0000313" key="3">
    <source>
        <dbReference type="Proteomes" id="UP000827986"/>
    </source>
</evidence>
<evidence type="ECO:0000256" key="1">
    <source>
        <dbReference type="SAM" id="MobiDB-lite"/>
    </source>
</evidence>